<evidence type="ECO:0000256" key="4">
    <source>
        <dbReference type="ARBA" id="ARBA00023163"/>
    </source>
</evidence>
<dbReference type="Proteomes" id="UP000316706">
    <property type="component" value="Unassembled WGS sequence"/>
</dbReference>
<protein>
    <submittedName>
        <fullName evidence="7">DNA-binding transcriptional LysR family regulator</fullName>
    </submittedName>
</protein>
<keyword evidence="3 7" id="KW-0238">DNA-binding</keyword>
<dbReference type="InterPro" id="IPR011991">
    <property type="entry name" value="ArsR-like_HTH"/>
</dbReference>
<proteinExistence type="inferred from homology"/>
<comment type="caution">
    <text evidence="7">The sequence shown here is derived from an EMBL/GenBank/DDBJ whole genome shotgun (WGS) entry which is preliminary data.</text>
</comment>
<dbReference type="PROSITE" id="PS50931">
    <property type="entry name" value="HTH_LYSR"/>
    <property type="match status" value="1"/>
</dbReference>
<keyword evidence="8" id="KW-1185">Reference proteome</keyword>
<feature type="compositionally biased region" description="Gly residues" evidence="5">
    <location>
        <begin position="334"/>
        <end position="346"/>
    </location>
</feature>
<dbReference type="Gene3D" id="1.10.10.10">
    <property type="entry name" value="Winged helix-like DNA-binding domain superfamily/Winged helix DNA-binding domain"/>
    <property type="match status" value="1"/>
</dbReference>
<dbReference type="Gene3D" id="3.40.190.10">
    <property type="entry name" value="Periplasmic binding protein-like II"/>
    <property type="match status" value="2"/>
</dbReference>
<dbReference type="SUPFAM" id="SSF53850">
    <property type="entry name" value="Periplasmic binding protein-like II"/>
    <property type="match status" value="1"/>
</dbReference>
<evidence type="ECO:0000256" key="1">
    <source>
        <dbReference type="ARBA" id="ARBA00009437"/>
    </source>
</evidence>
<dbReference type="PANTHER" id="PTHR30346:SF29">
    <property type="entry name" value="LYSR SUBSTRATE-BINDING"/>
    <property type="match status" value="1"/>
</dbReference>
<dbReference type="EMBL" id="VFPO01000001">
    <property type="protein sequence ID" value="TQM69284.1"/>
    <property type="molecule type" value="Genomic_DNA"/>
</dbReference>
<evidence type="ECO:0000259" key="6">
    <source>
        <dbReference type="PROSITE" id="PS50931"/>
    </source>
</evidence>
<dbReference type="PRINTS" id="PR00039">
    <property type="entry name" value="HTHLYSR"/>
</dbReference>
<feature type="region of interest" description="Disordered" evidence="5">
    <location>
        <begin position="325"/>
        <end position="358"/>
    </location>
</feature>
<dbReference type="InterPro" id="IPR036388">
    <property type="entry name" value="WH-like_DNA-bd_sf"/>
</dbReference>
<sequence length="358" mass="36669">MLDLHRGRILREVARLGSMTAAARSLAYTQPAVSHHIARLEAEAGTPLVVRHGRGVRLTEAGRILVEHVEDVLARMADAEEQIAAIAGLRAGRVRVAAFPTAAGGLLPDALARLRARAPGVTVTVEDAEPEQALAALRAGDADVAVVFRYPYNPPDTDGRLREVVLGEDPVRVLVPAGHPVASARRPRLADLAGETWASGCARCRDHLRWACRRAGFTPDIAFATEDHVAVQRLVARGLAVAALPRLALGLHAEPGVARPPVAGTGARRIAALVPAGPRPPAVAALLEELAAVAAALPGPDSGAGADPGAEAGAVAGVDPGRGLGQVAVQVGEAPGGGPDGPGQGGQPVVAEPDRRAL</sequence>
<dbReference type="SUPFAM" id="SSF46785">
    <property type="entry name" value="Winged helix' DNA-binding domain"/>
    <property type="match status" value="1"/>
</dbReference>
<dbReference type="PANTHER" id="PTHR30346">
    <property type="entry name" value="TRANSCRIPTIONAL DUAL REGULATOR HCAR-RELATED"/>
    <property type="match status" value="1"/>
</dbReference>
<dbReference type="OrthoDB" id="3673085at2"/>
<dbReference type="AlphaFoldDB" id="A0A543IFE1"/>
<dbReference type="FunFam" id="1.10.10.10:FF:000001">
    <property type="entry name" value="LysR family transcriptional regulator"/>
    <property type="match status" value="1"/>
</dbReference>
<accession>A0A543IFE1</accession>
<dbReference type="Pfam" id="PF03466">
    <property type="entry name" value="LysR_substrate"/>
    <property type="match status" value="1"/>
</dbReference>
<keyword evidence="2" id="KW-0805">Transcription regulation</keyword>
<dbReference type="CDD" id="cd00090">
    <property type="entry name" value="HTH_ARSR"/>
    <property type="match status" value="1"/>
</dbReference>
<dbReference type="CDD" id="cd08423">
    <property type="entry name" value="PBP2_LTTR_like_6"/>
    <property type="match status" value="1"/>
</dbReference>
<gene>
    <name evidence="7" type="ORF">FHX41_2975</name>
</gene>
<dbReference type="Pfam" id="PF00126">
    <property type="entry name" value="HTH_1"/>
    <property type="match status" value="1"/>
</dbReference>
<evidence type="ECO:0000256" key="5">
    <source>
        <dbReference type="SAM" id="MobiDB-lite"/>
    </source>
</evidence>
<evidence type="ECO:0000256" key="3">
    <source>
        <dbReference type="ARBA" id="ARBA00023125"/>
    </source>
</evidence>
<reference evidence="7 8" key="1">
    <citation type="submission" date="2019-06" db="EMBL/GenBank/DDBJ databases">
        <title>Sequencing the genomes of 1000 actinobacteria strains.</title>
        <authorList>
            <person name="Klenk H.-P."/>
        </authorList>
    </citation>
    <scope>NUCLEOTIDE SEQUENCE [LARGE SCALE GENOMIC DNA]</scope>
    <source>
        <strain evidence="7 8">DSM 45043</strain>
    </source>
</reference>
<dbReference type="InterPro" id="IPR036390">
    <property type="entry name" value="WH_DNA-bd_sf"/>
</dbReference>
<evidence type="ECO:0000313" key="7">
    <source>
        <dbReference type="EMBL" id="TQM69284.1"/>
    </source>
</evidence>
<keyword evidence="4" id="KW-0804">Transcription</keyword>
<dbReference type="GO" id="GO:0032993">
    <property type="term" value="C:protein-DNA complex"/>
    <property type="evidence" value="ECO:0007669"/>
    <property type="project" value="TreeGrafter"/>
</dbReference>
<name>A0A543IFE1_9ACTN</name>
<dbReference type="InterPro" id="IPR005119">
    <property type="entry name" value="LysR_subst-bd"/>
</dbReference>
<dbReference type="GO" id="GO:0003677">
    <property type="term" value="F:DNA binding"/>
    <property type="evidence" value="ECO:0007669"/>
    <property type="project" value="UniProtKB-KW"/>
</dbReference>
<evidence type="ECO:0000256" key="2">
    <source>
        <dbReference type="ARBA" id="ARBA00023015"/>
    </source>
</evidence>
<comment type="similarity">
    <text evidence="1">Belongs to the LysR transcriptional regulatory family.</text>
</comment>
<dbReference type="GO" id="GO:0003700">
    <property type="term" value="F:DNA-binding transcription factor activity"/>
    <property type="evidence" value="ECO:0007669"/>
    <property type="project" value="InterPro"/>
</dbReference>
<organism evidence="7 8">
    <name type="scientific">Actinomadura hallensis</name>
    <dbReference type="NCBI Taxonomy" id="337895"/>
    <lineage>
        <taxon>Bacteria</taxon>
        <taxon>Bacillati</taxon>
        <taxon>Actinomycetota</taxon>
        <taxon>Actinomycetes</taxon>
        <taxon>Streptosporangiales</taxon>
        <taxon>Thermomonosporaceae</taxon>
        <taxon>Actinomadura</taxon>
    </lineage>
</organism>
<dbReference type="RefSeq" id="WP_141969320.1">
    <property type="nucleotide sequence ID" value="NZ_VFPO01000001.1"/>
</dbReference>
<dbReference type="InterPro" id="IPR000847">
    <property type="entry name" value="LysR_HTH_N"/>
</dbReference>
<feature type="domain" description="HTH lysR-type" evidence="6">
    <location>
        <begin position="2"/>
        <end position="59"/>
    </location>
</feature>
<evidence type="ECO:0000313" key="8">
    <source>
        <dbReference type="Proteomes" id="UP000316706"/>
    </source>
</evidence>